<dbReference type="Pfam" id="PF13192">
    <property type="entry name" value="Thioredoxin_3"/>
    <property type="match status" value="1"/>
</dbReference>
<evidence type="ECO:0000259" key="1">
    <source>
        <dbReference type="Pfam" id="PF13192"/>
    </source>
</evidence>
<accession>A0A2R6Y5H0</accession>
<protein>
    <submittedName>
        <fullName evidence="2">Glutaredoxin-like protein</fullName>
    </submittedName>
</protein>
<feature type="domain" description="Thioredoxin-like fold" evidence="1">
    <location>
        <begin position="136"/>
        <end position="213"/>
    </location>
</feature>
<dbReference type="PROSITE" id="PS51354">
    <property type="entry name" value="GLUTAREDOXIN_2"/>
    <property type="match status" value="1"/>
</dbReference>
<dbReference type="EMBL" id="PEBX01000001">
    <property type="protein sequence ID" value="PTQ57924.1"/>
    <property type="molecule type" value="Genomic_DNA"/>
</dbReference>
<evidence type="ECO:0000313" key="3">
    <source>
        <dbReference type="Proteomes" id="UP000244338"/>
    </source>
</evidence>
<comment type="caution">
    <text evidence="2">The sequence shown here is derived from an EMBL/GenBank/DDBJ whole genome shotgun (WGS) entry which is preliminary data.</text>
</comment>
<dbReference type="SUPFAM" id="SSF52833">
    <property type="entry name" value="Thioredoxin-like"/>
    <property type="match status" value="2"/>
</dbReference>
<dbReference type="InterPro" id="IPR011767">
    <property type="entry name" value="GLR_AS"/>
</dbReference>
<sequence>MAIISEKDAQTIREMFGQMTGKTYALFFHSDIENKEYGEATQQILQELSELTDKFEVKFYNREHDADLADRYGIDKAPAIVFVDEHGNDTRVRFYGIPSGYEFTTLIEDIIDLGNATHGLSEKTVEALKNLNTDIHLQVFVTPTCPYCPRAVRLAHHMAMVSPRVRADMIEATEFPELSNEHNVYGVPKTVINNGAEEQEGAVPEQVILQKILAVAAQ</sequence>
<dbReference type="Gene3D" id="3.40.30.80">
    <property type="match status" value="1"/>
</dbReference>
<gene>
    <name evidence="2" type="ORF">BSOLF_0435</name>
</gene>
<proteinExistence type="predicted"/>
<name>A0A2R6Y5H0_9BACL</name>
<dbReference type="Proteomes" id="UP000244338">
    <property type="component" value="Unassembled WGS sequence"/>
</dbReference>
<organism evidence="2 3">
    <name type="scientific">Candidatus Carbonibacillus altaicus</name>
    <dbReference type="NCBI Taxonomy" id="2163959"/>
    <lineage>
        <taxon>Bacteria</taxon>
        <taxon>Bacillati</taxon>
        <taxon>Bacillota</taxon>
        <taxon>Bacilli</taxon>
        <taxon>Bacillales</taxon>
        <taxon>Candidatus Carbonibacillus</taxon>
    </lineage>
</organism>
<dbReference type="PROSITE" id="PS00195">
    <property type="entry name" value="GLUTAREDOXIN_1"/>
    <property type="match status" value="1"/>
</dbReference>
<dbReference type="NCBIfam" id="TIGR02187">
    <property type="entry name" value="PDO_seleno_TRX"/>
    <property type="match status" value="1"/>
</dbReference>
<dbReference type="AlphaFoldDB" id="A0A2R6Y5H0"/>
<dbReference type="CDD" id="cd02973">
    <property type="entry name" value="TRX_GRX_like"/>
    <property type="match status" value="1"/>
</dbReference>
<evidence type="ECO:0000313" key="2">
    <source>
        <dbReference type="EMBL" id="PTQ57924.1"/>
    </source>
</evidence>
<dbReference type="PANTHER" id="PTHR37170:SF1">
    <property type="entry name" value="GLUTAREDOXIN-LIKE PROTEIN"/>
    <property type="match status" value="1"/>
</dbReference>
<dbReference type="InterPro" id="IPR036249">
    <property type="entry name" value="Thioredoxin-like_sf"/>
</dbReference>
<reference evidence="3" key="1">
    <citation type="journal article" date="2018" name="Sci. Rep.">
        <title>Lignite coal burning seam in the remote Altai Mountains harbors a hydrogen-driven thermophilic microbial community.</title>
        <authorList>
            <person name="Kadnikov V.V."/>
            <person name="Mardanov A.V."/>
            <person name="Ivasenko D.A."/>
            <person name="Antsiferov D.V."/>
            <person name="Beletsky A.V."/>
            <person name="Karnachuk O.V."/>
            <person name="Ravin N.V."/>
        </authorList>
    </citation>
    <scope>NUCLEOTIDE SEQUENCE [LARGE SCALE GENOMIC DNA]</scope>
</reference>
<dbReference type="InterPro" id="IPR012336">
    <property type="entry name" value="Thioredoxin-like_fold"/>
</dbReference>
<dbReference type="InterPro" id="IPR011903">
    <property type="entry name" value="TON_0319-like"/>
</dbReference>
<dbReference type="PANTHER" id="PTHR37170">
    <property type="entry name" value="GLUTAREDOXIN-RELATED"/>
    <property type="match status" value="1"/>
</dbReference>